<dbReference type="OrthoDB" id="7837562at2759"/>
<name>A0A267DX80_9PLAT</name>
<dbReference type="SUPFAM" id="SSF52087">
    <property type="entry name" value="CRAL/TRIO domain"/>
    <property type="match status" value="1"/>
</dbReference>
<feature type="region of interest" description="Disordered" evidence="1">
    <location>
        <begin position="1"/>
        <end position="28"/>
    </location>
</feature>
<dbReference type="GO" id="GO:1902936">
    <property type="term" value="F:phosphatidylinositol bisphosphate binding"/>
    <property type="evidence" value="ECO:0007669"/>
    <property type="project" value="TreeGrafter"/>
</dbReference>
<dbReference type="Proteomes" id="UP000215902">
    <property type="component" value="Unassembled WGS sequence"/>
</dbReference>
<evidence type="ECO:0000256" key="1">
    <source>
        <dbReference type="SAM" id="MobiDB-lite"/>
    </source>
</evidence>
<reference evidence="3 4" key="1">
    <citation type="submission" date="2017-06" db="EMBL/GenBank/DDBJ databases">
        <title>A platform for efficient transgenesis in Macrostomum lignano, a flatworm model organism for stem cell research.</title>
        <authorList>
            <person name="Berezikov E."/>
        </authorList>
    </citation>
    <scope>NUCLEOTIDE SEQUENCE [LARGE SCALE GENOMIC DNA]</scope>
    <source>
        <strain evidence="3">DV1</strain>
        <tissue evidence="3">Whole organism</tissue>
    </source>
</reference>
<dbReference type="Gene3D" id="1.10.8.20">
    <property type="entry name" value="N-terminal domain of phosphatidylinositol transfer protein sec14p"/>
    <property type="match status" value="1"/>
</dbReference>
<protein>
    <recommendedName>
        <fullName evidence="2">CRAL-TRIO domain-containing protein</fullName>
    </recommendedName>
</protein>
<feature type="compositionally biased region" description="Basic and acidic residues" evidence="1">
    <location>
        <begin position="13"/>
        <end position="28"/>
    </location>
</feature>
<comment type="caution">
    <text evidence="3">The sequence shown here is derived from an EMBL/GenBank/DDBJ whole genome shotgun (WGS) entry which is preliminary data.</text>
</comment>
<dbReference type="InterPro" id="IPR001251">
    <property type="entry name" value="CRAL-TRIO_dom"/>
</dbReference>
<dbReference type="STRING" id="282301.A0A267DX80"/>
<dbReference type="PANTHER" id="PTHR10174">
    <property type="entry name" value="ALPHA-TOCOPHEROL TRANSFER PROTEIN-RELATED"/>
    <property type="match status" value="1"/>
</dbReference>
<dbReference type="InterPro" id="IPR036865">
    <property type="entry name" value="CRAL-TRIO_dom_sf"/>
</dbReference>
<dbReference type="CDD" id="cd00170">
    <property type="entry name" value="SEC14"/>
    <property type="match status" value="1"/>
</dbReference>
<gene>
    <name evidence="3" type="ORF">BOX15_Mlig030216g1</name>
</gene>
<dbReference type="Pfam" id="PF00650">
    <property type="entry name" value="CRAL_TRIO"/>
    <property type="match status" value="1"/>
</dbReference>
<dbReference type="PROSITE" id="PS50191">
    <property type="entry name" value="CRAL_TRIO"/>
    <property type="match status" value="1"/>
</dbReference>
<dbReference type="Gene3D" id="1.20.5.1200">
    <property type="entry name" value="Alpha-tocopherol transfer"/>
    <property type="match status" value="1"/>
</dbReference>
<organism evidence="3 4">
    <name type="scientific">Macrostomum lignano</name>
    <dbReference type="NCBI Taxonomy" id="282301"/>
    <lineage>
        <taxon>Eukaryota</taxon>
        <taxon>Metazoa</taxon>
        <taxon>Spiralia</taxon>
        <taxon>Lophotrochozoa</taxon>
        <taxon>Platyhelminthes</taxon>
        <taxon>Rhabditophora</taxon>
        <taxon>Macrostomorpha</taxon>
        <taxon>Macrostomida</taxon>
        <taxon>Macrostomidae</taxon>
        <taxon>Macrostomum</taxon>
    </lineage>
</organism>
<dbReference type="InterPro" id="IPR011074">
    <property type="entry name" value="CRAL/TRIO_N_dom"/>
</dbReference>
<sequence length="335" mass="38593">MSEGENVYNYEGVDPKDKKKAQKELHENPDQVRAHIASLRRWVTSAPHLTCPTDDAFLLRFLRTAKFDQSRAQQLVDNFCTVRSSPRGSPEWFEPLRPDLPALEHYFTLPLGVLLGFNDDGEAVLYFLLRECAYEPDMFPFEDFIRCMIRSSAERLLSDQRLQINGVRMLVDYRGAGQRHYRPWEDPKLLVRVLRLWQDALPMRNKAIIHYNESHMVDLLMKIFLPFLKEKVRRRIIRCGANSSKLKQAVGPGADRLLPPELGGQNRPMAELIADKARQYNSESAMQERRRLDQIRVDEALRPAATKNYLKSTEIDSTDSTSVGLTGTFTKLDVS</sequence>
<dbReference type="Gene3D" id="3.40.525.10">
    <property type="entry name" value="CRAL-TRIO lipid binding domain"/>
    <property type="match status" value="1"/>
</dbReference>
<evidence type="ECO:0000313" key="3">
    <source>
        <dbReference type="EMBL" id="PAA53227.1"/>
    </source>
</evidence>
<dbReference type="AlphaFoldDB" id="A0A267DX80"/>
<dbReference type="PRINTS" id="PR00180">
    <property type="entry name" value="CRETINALDHBP"/>
</dbReference>
<dbReference type="InterPro" id="IPR036273">
    <property type="entry name" value="CRAL/TRIO_N_dom_sf"/>
</dbReference>
<dbReference type="SMART" id="SM01100">
    <property type="entry name" value="CRAL_TRIO_N"/>
    <property type="match status" value="1"/>
</dbReference>
<accession>A0A267DX80</accession>
<proteinExistence type="predicted"/>
<feature type="domain" description="CRAL-TRIO" evidence="2">
    <location>
        <begin position="102"/>
        <end position="270"/>
    </location>
</feature>
<dbReference type="SUPFAM" id="SSF46938">
    <property type="entry name" value="CRAL/TRIO N-terminal domain"/>
    <property type="match status" value="1"/>
</dbReference>
<evidence type="ECO:0000259" key="2">
    <source>
        <dbReference type="PROSITE" id="PS50191"/>
    </source>
</evidence>
<dbReference type="EMBL" id="NIVC01003112">
    <property type="protein sequence ID" value="PAA53227.1"/>
    <property type="molecule type" value="Genomic_DNA"/>
</dbReference>
<evidence type="ECO:0000313" key="4">
    <source>
        <dbReference type="Proteomes" id="UP000215902"/>
    </source>
</evidence>
<dbReference type="PANTHER" id="PTHR10174:SF208">
    <property type="entry name" value="CRAL-TRIO DOMAIN-CONTAINING PROTEIN DDB_G0278031"/>
    <property type="match status" value="1"/>
</dbReference>
<dbReference type="GO" id="GO:0016020">
    <property type="term" value="C:membrane"/>
    <property type="evidence" value="ECO:0007669"/>
    <property type="project" value="TreeGrafter"/>
</dbReference>
<keyword evidence="4" id="KW-1185">Reference proteome</keyword>